<dbReference type="GO" id="GO:0046872">
    <property type="term" value="F:metal ion binding"/>
    <property type="evidence" value="ECO:0007669"/>
    <property type="project" value="UniProtKB-KW"/>
</dbReference>
<dbReference type="NCBIfam" id="TIGR03402">
    <property type="entry name" value="FeS_nifS"/>
    <property type="match status" value="1"/>
</dbReference>
<dbReference type="Gene3D" id="3.90.1150.10">
    <property type="entry name" value="Aspartate Aminotransferase, domain 1"/>
    <property type="match status" value="1"/>
</dbReference>
<dbReference type="Gene3D" id="3.40.640.10">
    <property type="entry name" value="Type I PLP-dependent aspartate aminotransferase-like (Major domain)"/>
    <property type="match status" value="1"/>
</dbReference>
<comment type="similarity">
    <text evidence="2">Belongs to the class-V pyridoxal-phosphate-dependent aminotransferase family. NifS/IscS subfamily.</text>
</comment>
<accession>A0A0W8FHH1</accession>
<dbReference type="AlphaFoldDB" id="A0A0W8FHH1"/>
<dbReference type="InterPro" id="IPR015424">
    <property type="entry name" value="PyrdxlP-dep_Trfase"/>
</dbReference>
<dbReference type="GO" id="GO:0031071">
    <property type="term" value="F:cysteine desulfurase activity"/>
    <property type="evidence" value="ECO:0007669"/>
    <property type="project" value="UniProtKB-EC"/>
</dbReference>
<dbReference type="EMBL" id="LNQE01001200">
    <property type="protein sequence ID" value="KUG20357.1"/>
    <property type="molecule type" value="Genomic_DNA"/>
</dbReference>
<evidence type="ECO:0000313" key="12">
    <source>
        <dbReference type="EMBL" id="KUG20357.1"/>
    </source>
</evidence>
<dbReference type="PANTHER" id="PTHR11601">
    <property type="entry name" value="CYSTEINE DESULFURYLASE FAMILY MEMBER"/>
    <property type="match status" value="1"/>
</dbReference>
<proteinExistence type="inferred from homology"/>
<evidence type="ECO:0000256" key="10">
    <source>
        <dbReference type="ARBA" id="ARBA00023014"/>
    </source>
</evidence>
<evidence type="ECO:0000256" key="3">
    <source>
        <dbReference type="ARBA" id="ARBA00011738"/>
    </source>
</evidence>
<evidence type="ECO:0000256" key="9">
    <source>
        <dbReference type="ARBA" id="ARBA00023004"/>
    </source>
</evidence>
<dbReference type="InterPro" id="IPR020578">
    <property type="entry name" value="Aminotrans_V_PyrdxlP_BS"/>
</dbReference>
<keyword evidence="7" id="KW-0479">Metal-binding</keyword>
<dbReference type="InterPro" id="IPR016454">
    <property type="entry name" value="Cysteine_dSase"/>
</dbReference>
<dbReference type="EC" id="2.8.1.7" evidence="4"/>
<evidence type="ECO:0000256" key="1">
    <source>
        <dbReference type="ARBA" id="ARBA00001933"/>
    </source>
</evidence>
<dbReference type="InterPro" id="IPR017772">
    <property type="entry name" value="Cys_deSase_NifS_bac/arc"/>
</dbReference>
<sequence>MDHAATTYTLPEVLEAMLPYFSEHFGNPSSLYSIAEVSRRAVEEARGKVAAAIGAEPEEIYFTAGGTESDNWAIKGTAFARRKSGNHIITSAIEHHAVLHACEYLEKQGFSVTYLPVDGDGRVNPADVEEAITDKTILISVMHANNEIGTIQPIAEIGRIARSHRIPFHTDAVQTIGAIGIDVDAMNIDMLSLSAHKFYGPKGVGALYIRKGVRVDSLLHGGGQEKRRRAGTENVPGIVGLGAAIEIATADIDAYAGRLAAMRDRLCRGILETIPHTRLNGHPTERLPGNLNISLEFVEGESILLLLNAHGIAGSTGSACSMGSLEPSHVLRAIGLPHEIAHGSLRLTLGHVNTEEDVNYVLEVLPKVIERLRSISPLSAGESKTGQRD</sequence>
<keyword evidence="8" id="KW-0663">Pyridoxal phosphate</keyword>
<keyword evidence="10" id="KW-0411">Iron-sulfur</keyword>
<dbReference type="GO" id="GO:0051536">
    <property type="term" value="F:iron-sulfur cluster binding"/>
    <property type="evidence" value="ECO:0007669"/>
    <property type="project" value="UniProtKB-KW"/>
</dbReference>
<organism evidence="12">
    <name type="scientific">hydrocarbon metagenome</name>
    <dbReference type="NCBI Taxonomy" id="938273"/>
    <lineage>
        <taxon>unclassified sequences</taxon>
        <taxon>metagenomes</taxon>
        <taxon>ecological metagenomes</taxon>
    </lineage>
</organism>
<evidence type="ECO:0000256" key="8">
    <source>
        <dbReference type="ARBA" id="ARBA00022898"/>
    </source>
</evidence>
<comment type="caution">
    <text evidence="12">The sequence shown here is derived from an EMBL/GenBank/DDBJ whole genome shotgun (WGS) entry which is preliminary data.</text>
</comment>
<comment type="subunit">
    <text evidence="3">Homodimer.</text>
</comment>
<dbReference type="GO" id="GO:0006520">
    <property type="term" value="P:amino acid metabolic process"/>
    <property type="evidence" value="ECO:0007669"/>
    <property type="project" value="InterPro"/>
</dbReference>
<dbReference type="NCBIfam" id="NF002806">
    <property type="entry name" value="PRK02948.1"/>
    <property type="match status" value="1"/>
</dbReference>
<dbReference type="Pfam" id="PF00266">
    <property type="entry name" value="Aminotran_5"/>
    <property type="match status" value="1"/>
</dbReference>
<gene>
    <name evidence="12" type="ORF">ASZ90_009906</name>
</gene>
<feature type="domain" description="Aminotransferase class V" evidence="11">
    <location>
        <begin position="2"/>
        <end position="360"/>
    </location>
</feature>
<dbReference type="GO" id="GO:1990221">
    <property type="term" value="C:L-cysteine desulfurase complex"/>
    <property type="evidence" value="ECO:0007669"/>
    <property type="project" value="UniProtKB-ARBA"/>
</dbReference>
<keyword evidence="5" id="KW-0963">Cytoplasm</keyword>
<dbReference type="SUPFAM" id="SSF53383">
    <property type="entry name" value="PLP-dependent transferases"/>
    <property type="match status" value="1"/>
</dbReference>
<dbReference type="InterPro" id="IPR000192">
    <property type="entry name" value="Aminotrans_V_dom"/>
</dbReference>
<comment type="cofactor">
    <cofactor evidence="1">
        <name>pyridoxal 5'-phosphate</name>
        <dbReference type="ChEBI" id="CHEBI:597326"/>
    </cofactor>
</comment>
<dbReference type="InterPro" id="IPR015422">
    <property type="entry name" value="PyrdxlP-dep_Trfase_small"/>
</dbReference>
<dbReference type="HAMAP" id="MF_00331">
    <property type="entry name" value="Cys_desulf_IscS"/>
    <property type="match status" value="1"/>
</dbReference>
<evidence type="ECO:0000259" key="11">
    <source>
        <dbReference type="Pfam" id="PF00266"/>
    </source>
</evidence>
<evidence type="ECO:0000256" key="6">
    <source>
        <dbReference type="ARBA" id="ARBA00022679"/>
    </source>
</evidence>
<name>A0A0W8FHH1_9ZZZZ</name>
<dbReference type="PANTHER" id="PTHR11601:SF34">
    <property type="entry name" value="CYSTEINE DESULFURASE"/>
    <property type="match status" value="1"/>
</dbReference>
<evidence type="ECO:0000256" key="7">
    <source>
        <dbReference type="ARBA" id="ARBA00022723"/>
    </source>
</evidence>
<dbReference type="FunFam" id="3.40.640.10:FF:000084">
    <property type="entry name" value="IscS-like cysteine desulfurase"/>
    <property type="match status" value="1"/>
</dbReference>
<evidence type="ECO:0000256" key="4">
    <source>
        <dbReference type="ARBA" id="ARBA00012239"/>
    </source>
</evidence>
<reference evidence="12" key="1">
    <citation type="journal article" date="2015" name="Proc. Natl. Acad. Sci. U.S.A.">
        <title>Networks of energetic and metabolic interactions define dynamics in microbial communities.</title>
        <authorList>
            <person name="Embree M."/>
            <person name="Liu J.K."/>
            <person name="Al-Bassam M.M."/>
            <person name="Zengler K."/>
        </authorList>
    </citation>
    <scope>NUCLEOTIDE SEQUENCE</scope>
</reference>
<evidence type="ECO:0000256" key="2">
    <source>
        <dbReference type="ARBA" id="ARBA00006490"/>
    </source>
</evidence>
<dbReference type="GO" id="GO:0030170">
    <property type="term" value="F:pyridoxal phosphate binding"/>
    <property type="evidence" value="ECO:0007669"/>
    <property type="project" value="InterPro"/>
</dbReference>
<dbReference type="PROSITE" id="PS00595">
    <property type="entry name" value="AA_TRANSFER_CLASS_5"/>
    <property type="match status" value="1"/>
</dbReference>
<dbReference type="PIRSF" id="PIRSF005572">
    <property type="entry name" value="NifS"/>
    <property type="match status" value="1"/>
</dbReference>
<keyword evidence="9" id="KW-0408">Iron</keyword>
<keyword evidence="6 12" id="KW-0808">Transferase</keyword>
<dbReference type="InterPro" id="IPR010240">
    <property type="entry name" value="Cys_deSase_IscS"/>
</dbReference>
<dbReference type="InterPro" id="IPR015421">
    <property type="entry name" value="PyrdxlP-dep_Trfase_major"/>
</dbReference>
<dbReference type="GO" id="GO:0044571">
    <property type="term" value="P:[2Fe-2S] cluster assembly"/>
    <property type="evidence" value="ECO:0007669"/>
    <property type="project" value="InterPro"/>
</dbReference>
<protein>
    <recommendedName>
        <fullName evidence="4">cysteine desulfurase</fullName>
        <ecNumber evidence="4">2.8.1.7</ecNumber>
    </recommendedName>
</protein>
<evidence type="ECO:0000256" key="5">
    <source>
        <dbReference type="ARBA" id="ARBA00022490"/>
    </source>
</evidence>